<keyword evidence="2" id="KW-1185">Reference proteome</keyword>
<dbReference type="AlphaFoldDB" id="A0A1H3YFS1"/>
<gene>
    <name evidence="1" type="ORF">SAMN05660420_01200</name>
</gene>
<dbReference type="EMBL" id="FNQN01000003">
    <property type="protein sequence ID" value="SEA09782.1"/>
    <property type="molecule type" value="Genomic_DNA"/>
</dbReference>
<dbReference type="PROSITE" id="PS51257">
    <property type="entry name" value="PROKAR_LIPOPROTEIN"/>
    <property type="match status" value="1"/>
</dbReference>
<accession>A0A1H3YFS1</accession>
<dbReference type="RefSeq" id="WP_092345736.1">
    <property type="nucleotide sequence ID" value="NZ_FNQN01000003.1"/>
</dbReference>
<organism evidence="1 2">
    <name type="scientific">Desulfuromusa kysingii</name>
    <dbReference type="NCBI Taxonomy" id="37625"/>
    <lineage>
        <taxon>Bacteria</taxon>
        <taxon>Pseudomonadati</taxon>
        <taxon>Thermodesulfobacteriota</taxon>
        <taxon>Desulfuromonadia</taxon>
        <taxon>Desulfuromonadales</taxon>
        <taxon>Geopsychrobacteraceae</taxon>
        <taxon>Desulfuromusa</taxon>
    </lineage>
</organism>
<name>A0A1H3YFS1_9BACT</name>
<dbReference type="STRING" id="37625.SAMN05660420_01200"/>
<dbReference type="OrthoDB" id="5405540at2"/>
<protein>
    <recommendedName>
        <fullName evidence="3">Outer membrane lipoprotein-sorting protein</fullName>
    </recommendedName>
</protein>
<sequence length="251" mass="28427">MRWLIILLLLGLAGCAQPPKPLWTELPTADELIEKVSFDAGQYLSLDGAAHVDLTAKGKFFSSEQFLLLQRPDRVRADVLTGFGQLVLQLVSDGDQLSVFLNTTVPGRFFSGPASYENIFRFIRVPLKTPDLLELLLYDPPLLAYQDSSVVLMSKGVKLVLENGDNKQELLFDYQLRLIGSYYYRAGDKYLAVDYKNMSIENPFPEVIKIAIPLEETRVTVSFSEVRMNEIIDPTRFQLERPDNALLEHLP</sequence>
<evidence type="ECO:0008006" key="3">
    <source>
        <dbReference type="Google" id="ProtNLM"/>
    </source>
</evidence>
<evidence type="ECO:0000313" key="1">
    <source>
        <dbReference type="EMBL" id="SEA09782.1"/>
    </source>
</evidence>
<reference evidence="1 2" key="1">
    <citation type="submission" date="2016-10" db="EMBL/GenBank/DDBJ databases">
        <authorList>
            <person name="de Groot N.N."/>
        </authorList>
    </citation>
    <scope>NUCLEOTIDE SEQUENCE [LARGE SCALE GENOMIC DNA]</scope>
    <source>
        <strain evidence="1 2">DSM 7343</strain>
    </source>
</reference>
<proteinExistence type="predicted"/>
<dbReference type="Proteomes" id="UP000199409">
    <property type="component" value="Unassembled WGS sequence"/>
</dbReference>
<evidence type="ECO:0000313" key="2">
    <source>
        <dbReference type="Proteomes" id="UP000199409"/>
    </source>
</evidence>